<reference evidence="2 3" key="1">
    <citation type="journal article" date="2015" name="Genome Biol.">
        <title>Comparative genomics of Steinernema reveals deeply conserved gene regulatory networks.</title>
        <authorList>
            <person name="Dillman A.R."/>
            <person name="Macchietto M."/>
            <person name="Porter C.F."/>
            <person name="Rogers A."/>
            <person name="Williams B."/>
            <person name="Antoshechkin I."/>
            <person name="Lee M.M."/>
            <person name="Goodwin Z."/>
            <person name="Lu X."/>
            <person name="Lewis E.E."/>
            <person name="Goodrich-Blair H."/>
            <person name="Stock S.P."/>
            <person name="Adams B.J."/>
            <person name="Sternberg P.W."/>
            <person name="Mortazavi A."/>
        </authorList>
    </citation>
    <scope>NUCLEOTIDE SEQUENCE [LARGE SCALE GENOMIC DNA]</scope>
    <source>
        <strain evidence="2 3">ALL</strain>
    </source>
</reference>
<name>A0A4U5NIZ7_STECR</name>
<evidence type="ECO:0000256" key="1">
    <source>
        <dbReference type="SAM" id="MobiDB-lite"/>
    </source>
</evidence>
<reference evidence="2 3" key="2">
    <citation type="journal article" date="2019" name="G3 (Bethesda)">
        <title>Hybrid Assembly of the Genome of the Entomopathogenic Nematode Steinernema carpocapsae Identifies the X-Chromosome.</title>
        <authorList>
            <person name="Serra L."/>
            <person name="Macchietto M."/>
            <person name="Macias-Munoz A."/>
            <person name="McGill C.J."/>
            <person name="Rodriguez I.M."/>
            <person name="Rodriguez B."/>
            <person name="Murad R."/>
            <person name="Mortazavi A."/>
        </authorList>
    </citation>
    <scope>NUCLEOTIDE SEQUENCE [LARGE SCALE GENOMIC DNA]</scope>
    <source>
        <strain evidence="2 3">ALL</strain>
    </source>
</reference>
<dbReference type="AlphaFoldDB" id="A0A4U5NIZ7"/>
<keyword evidence="3" id="KW-1185">Reference proteome</keyword>
<dbReference type="EMBL" id="AZBU02000004">
    <property type="protein sequence ID" value="TKR82804.1"/>
    <property type="molecule type" value="Genomic_DNA"/>
</dbReference>
<evidence type="ECO:0000313" key="3">
    <source>
        <dbReference type="Proteomes" id="UP000298663"/>
    </source>
</evidence>
<sequence length="186" mass="21717">MLTKTNSLLIQVYMKLLVVERWFLCTSPVDPKWTYRREDTSYILRKTIILHLKFDFICPSSTHFAFLYCTAMVSIPGDQVQNVTYVLCYFVPIGIPYQTEKKQYFERMVEVKKELASKGINIDWSEEEHIHDNVPPGARRPGSDGRNPKNAHRPKTEKMFIPLCSLTKIATIRKRMSWKTTILTTP</sequence>
<dbReference type="Proteomes" id="UP000298663">
    <property type="component" value="Unassembled WGS sequence"/>
</dbReference>
<gene>
    <name evidence="2" type="ORF">L596_016483</name>
</gene>
<organism evidence="2 3">
    <name type="scientific">Steinernema carpocapsae</name>
    <name type="common">Entomopathogenic nematode</name>
    <dbReference type="NCBI Taxonomy" id="34508"/>
    <lineage>
        <taxon>Eukaryota</taxon>
        <taxon>Metazoa</taxon>
        <taxon>Ecdysozoa</taxon>
        <taxon>Nematoda</taxon>
        <taxon>Chromadorea</taxon>
        <taxon>Rhabditida</taxon>
        <taxon>Tylenchina</taxon>
        <taxon>Panagrolaimomorpha</taxon>
        <taxon>Strongyloidoidea</taxon>
        <taxon>Steinernematidae</taxon>
        <taxon>Steinernema</taxon>
    </lineage>
</organism>
<comment type="caution">
    <text evidence="2">The sequence shown here is derived from an EMBL/GenBank/DDBJ whole genome shotgun (WGS) entry which is preliminary data.</text>
</comment>
<protein>
    <submittedName>
        <fullName evidence="2">Uncharacterized protein</fullName>
    </submittedName>
</protein>
<feature type="region of interest" description="Disordered" evidence="1">
    <location>
        <begin position="131"/>
        <end position="153"/>
    </location>
</feature>
<proteinExistence type="predicted"/>
<evidence type="ECO:0000313" key="2">
    <source>
        <dbReference type="EMBL" id="TKR82804.1"/>
    </source>
</evidence>
<accession>A0A4U5NIZ7</accession>